<gene>
    <name evidence="3" type="ORF">CAY53_04775</name>
</gene>
<dbReference type="PANTHER" id="PTHR31005:SF8">
    <property type="entry name" value="DUF4139 DOMAIN-CONTAINING PROTEIN"/>
    <property type="match status" value="1"/>
</dbReference>
<evidence type="ECO:0000313" key="4">
    <source>
        <dbReference type="Proteomes" id="UP000239867"/>
    </source>
</evidence>
<name>A0A2L1GMK7_9BACT</name>
<keyword evidence="4" id="KW-1185">Reference proteome</keyword>
<organism evidence="3 4">
    <name type="scientific">Desulfobulbus oralis</name>
    <dbReference type="NCBI Taxonomy" id="1986146"/>
    <lineage>
        <taxon>Bacteria</taxon>
        <taxon>Pseudomonadati</taxon>
        <taxon>Thermodesulfobacteriota</taxon>
        <taxon>Desulfobulbia</taxon>
        <taxon>Desulfobulbales</taxon>
        <taxon>Desulfobulbaceae</taxon>
        <taxon>Desulfobulbus</taxon>
    </lineage>
</organism>
<accession>A0A2L1GMK7</accession>
<dbReference type="OrthoDB" id="5449693at2"/>
<dbReference type="Pfam" id="PF13598">
    <property type="entry name" value="DUF4139"/>
    <property type="match status" value="1"/>
</dbReference>
<dbReference type="Proteomes" id="UP000239867">
    <property type="component" value="Chromosome"/>
</dbReference>
<dbReference type="InterPro" id="IPR011935">
    <property type="entry name" value="CHP02231"/>
</dbReference>
<reference evidence="3 4" key="1">
    <citation type="journal article" date="2018" name="MBio">
        <title>Insights into the evolution of host association through the isolation and characterization of a novel human periodontal pathobiont, Desulfobulbus oralis.</title>
        <authorList>
            <person name="Cross K.L."/>
            <person name="Chirania P."/>
            <person name="Xiong W."/>
            <person name="Beall C.J."/>
            <person name="Elkins J.G."/>
            <person name="Giannone R.J."/>
            <person name="Griffen A.L."/>
            <person name="Guss A.M."/>
            <person name="Hettich R.L."/>
            <person name="Joshi S.S."/>
            <person name="Mokrzan E.M."/>
            <person name="Martin R.K."/>
            <person name="Zhulin I.B."/>
            <person name="Leys E.J."/>
            <person name="Podar M."/>
        </authorList>
    </citation>
    <scope>NUCLEOTIDE SEQUENCE [LARGE SCALE GENOMIC DNA]</scope>
    <source>
        <strain evidence="3 4">ORNL</strain>
    </source>
</reference>
<evidence type="ECO:0000313" key="3">
    <source>
        <dbReference type="EMBL" id="AVD70878.1"/>
    </source>
</evidence>
<dbReference type="RefSeq" id="WP_104936160.1">
    <property type="nucleotide sequence ID" value="NZ_CP021255.1"/>
</dbReference>
<sequence length="525" mass="57113">MPILPFALLICMVCCLSLPCMAADESFPDASTPASPASVQLSPSGGLLRVEQDLPLIRQGGTAVISFVLPAGSENLRLQVPGQTIAGWSSVPQVIERTGALSRREARLKAEKADIEQQRVRIGAQMALWQERPETAKFSYEDMAAIEKKLAEGLPVLQRELARLDQRHAQVAAELEGLETNAALGSRVRVVLDGPVQAETVRAEYSYTLADCGWEPVYSFAARTEKGDANGIDVGLMARVWQRSGIDWQNAQITLVTRGAGPREPSRLPRWELAARQPIESTSRARSGMGAMAVPVDAAAVPASRQAAAAPAHAAVRLVADGVYARWELAARGLSEGSSRLLITEAKWPAPLFWLARPGQAGRTNNQVWLVAKYELPAGQVWPAGQAEFSVDGQSVGTGDFTPQKGEAELFFGPDPRVTLSVTDDDKKRGQSGFFDKRRHWSWAWTYTFTNRHDKAVTVRVERPDPLIVDEKITVSHEDEPAARVDAKEHRLFWELAVPAGGTASLRHGLTVSAPDDYALNPAVP</sequence>
<feature type="signal peptide" evidence="1">
    <location>
        <begin position="1"/>
        <end position="22"/>
    </location>
</feature>
<feature type="chain" id="PRO_5014888627" description="DUF4139 domain-containing protein" evidence="1">
    <location>
        <begin position="23"/>
        <end position="525"/>
    </location>
</feature>
<keyword evidence="1" id="KW-0732">Signal</keyword>
<dbReference type="PANTHER" id="PTHR31005">
    <property type="entry name" value="DUF4139 DOMAIN-CONTAINING PROTEIN"/>
    <property type="match status" value="1"/>
</dbReference>
<protein>
    <recommendedName>
        <fullName evidence="2">DUF4139 domain-containing protein</fullName>
    </recommendedName>
</protein>
<proteinExistence type="predicted"/>
<evidence type="ECO:0000256" key="1">
    <source>
        <dbReference type="SAM" id="SignalP"/>
    </source>
</evidence>
<evidence type="ECO:0000259" key="2">
    <source>
        <dbReference type="Pfam" id="PF13598"/>
    </source>
</evidence>
<dbReference type="AlphaFoldDB" id="A0A2L1GMK7"/>
<dbReference type="EMBL" id="CP021255">
    <property type="protein sequence ID" value="AVD70878.1"/>
    <property type="molecule type" value="Genomic_DNA"/>
</dbReference>
<dbReference type="KEGG" id="deo:CAY53_04775"/>
<feature type="domain" description="DUF4139" evidence="2">
    <location>
        <begin position="204"/>
        <end position="515"/>
    </location>
</feature>
<dbReference type="InterPro" id="IPR037291">
    <property type="entry name" value="DUF4139"/>
</dbReference>